<keyword evidence="2" id="KW-0285">Flavoprotein</keyword>
<comment type="cofactor">
    <cofactor evidence="1">
        <name>FMN</name>
        <dbReference type="ChEBI" id="CHEBI:58210"/>
    </cofactor>
</comment>
<reference evidence="11 12" key="5">
    <citation type="journal article" date="2010" name="Appl. Environ. Microbiol.">
        <title>phrR-like gene praR of Azorhizobium caulinodans ORS571 is essential for symbiosis with Sesbania rostrata and is involved in expression of reb genes.</title>
        <authorList>
            <person name="Akiba N."/>
            <person name="Aono T."/>
            <person name="Toyazaki H."/>
            <person name="Sato S."/>
            <person name="Oyaizu H."/>
        </authorList>
    </citation>
    <scope>NUCLEOTIDE SEQUENCE [LARGE SCALE GENOMIC DNA]</scope>
    <source>
        <strain evidence="12">ATCC 43989 / DSM 5975 / JCM 20966 / LMG 6465 / NBRC 14845 / NCIMB 13405 / ORS 571</strain>
    </source>
</reference>
<dbReference type="GO" id="GO:0046872">
    <property type="term" value="F:metal ion binding"/>
    <property type="evidence" value="ECO:0007669"/>
    <property type="project" value="UniProtKB-KW"/>
</dbReference>
<dbReference type="InterPro" id="IPR054582">
    <property type="entry name" value="DmmA-like_N"/>
</dbReference>
<dbReference type="KEGG" id="azc:AZC_1372"/>
<keyword evidence="12" id="KW-1185">Reference proteome</keyword>
<dbReference type="SUPFAM" id="SSF63380">
    <property type="entry name" value="Riboflavin synthase domain-like"/>
    <property type="match status" value="1"/>
</dbReference>
<dbReference type="STRING" id="438753.AZC_1372"/>
<dbReference type="CDD" id="cd00207">
    <property type="entry name" value="fer2"/>
    <property type="match status" value="1"/>
</dbReference>
<dbReference type="SUPFAM" id="SSF54292">
    <property type="entry name" value="2Fe-2S ferredoxin-like"/>
    <property type="match status" value="1"/>
</dbReference>
<reference evidence="12" key="2">
    <citation type="submission" date="2007-04" db="EMBL/GenBank/DDBJ databases">
        <title>Complete genome sequence of the nitrogen-fixing bacterium Azorhizobium caulinodans ORS571.</title>
        <authorList>
            <person name="Lee K.B."/>
            <person name="Backer P.D."/>
            <person name="Aono T."/>
            <person name="Liu C.T."/>
            <person name="Suzuki S."/>
            <person name="Suzuki T."/>
            <person name="Kaneko T."/>
            <person name="Yamada M."/>
            <person name="Tabata S."/>
            <person name="Kupfer D.M."/>
            <person name="Najar F.Z."/>
            <person name="Wiley G.B."/>
            <person name="Roe B."/>
            <person name="Binnewies T."/>
            <person name="Ussery D."/>
            <person name="Vereecke D."/>
            <person name="Gevers D."/>
            <person name="Holsters M."/>
            <person name="Oyaizu H."/>
        </authorList>
    </citation>
    <scope>NUCLEOTIDE SEQUENCE [LARGE SCALE GENOMIC DNA]</scope>
    <source>
        <strain evidence="12">ATCC 43989 / DSM 5975 / JCM 20966 / LMG 6465 / NBRC 14845 / NCIMB 13405 / ORS 571</strain>
    </source>
</reference>
<dbReference type="InterPro" id="IPR050415">
    <property type="entry name" value="MRET"/>
</dbReference>
<dbReference type="PRINTS" id="PR00409">
    <property type="entry name" value="PHDIOXRDTASE"/>
</dbReference>
<dbReference type="SUPFAM" id="SSF52343">
    <property type="entry name" value="Ferredoxin reductase-like, C-terminal NADP-linked domain"/>
    <property type="match status" value="1"/>
</dbReference>
<feature type="domain" description="2Fe-2S ferredoxin-type" evidence="9">
    <location>
        <begin position="224"/>
        <end position="311"/>
    </location>
</feature>
<reference evidence="11 12" key="1">
    <citation type="journal article" date="2007" name="Appl. Environ. Microbiol.">
        <title>Rhizobial factors required for stem nodule maturation and maintenance in Sesbania rostrata-Azorhizobium caulinodans ORS571 symbiosis.</title>
        <authorList>
            <person name="Suzuki S."/>
            <person name="Aono T."/>
            <person name="Lee KB."/>
            <person name="Suzuki T."/>
            <person name="Liu CT."/>
            <person name="Miwa H."/>
            <person name="Wakao S."/>
            <person name="Iki T."/>
            <person name="Oyaizu H."/>
        </authorList>
    </citation>
    <scope>NUCLEOTIDE SEQUENCE [LARGE SCALE GENOMIC DNA]</scope>
    <source>
        <strain evidence="12">ATCC 43989 / DSM 5975 / JCM 20966 / LMG 6465 / NBRC 14845 / NCIMB 13405 / ORS 571</strain>
    </source>
</reference>
<protein>
    <submittedName>
        <fullName evidence="11">2Fe-2S iron-sulfur cluster binding domain protein</fullName>
    </submittedName>
</protein>
<evidence type="ECO:0000259" key="9">
    <source>
        <dbReference type="PROSITE" id="PS51085"/>
    </source>
</evidence>
<dbReference type="GO" id="GO:0051537">
    <property type="term" value="F:2 iron, 2 sulfur cluster binding"/>
    <property type="evidence" value="ECO:0007669"/>
    <property type="project" value="UniProtKB-KW"/>
</dbReference>
<name>A8I1G2_AZOC5</name>
<feature type="domain" description="FAD-binding FR-type" evidence="10">
    <location>
        <begin position="1"/>
        <end position="99"/>
    </location>
</feature>
<evidence type="ECO:0000256" key="4">
    <source>
        <dbReference type="ARBA" id="ARBA00022714"/>
    </source>
</evidence>
<dbReference type="PANTHER" id="PTHR47354:SF1">
    <property type="entry name" value="CARNITINE MONOOXYGENASE REDUCTASE SUBUNIT"/>
    <property type="match status" value="1"/>
</dbReference>
<dbReference type="PANTHER" id="PTHR47354">
    <property type="entry name" value="NADH OXIDOREDUCTASE HCR"/>
    <property type="match status" value="1"/>
</dbReference>
<keyword evidence="5" id="KW-0479">Metal-binding</keyword>
<proteinExistence type="predicted"/>
<dbReference type="GO" id="GO:0016491">
    <property type="term" value="F:oxidoreductase activity"/>
    <property type="evidence" value="ECO:0007669"/>
    <property type="project" value="UniProtKB-KW"/>
</dbReference>
<accession>A8I1G2</accession>
<evidence type="ECO:0000256" key="2">
    <source>
        <dbReference type="ARBA" id="ARBA00022630"/>
    </source>
</evidence>
<dbReference type="AlphaFoldDB" id="A8I1G2"/>
<dbReference type="HOGENOM" id="CLU_003827_17_0_5"/>
<evidence type="ECO:0000256" key="5">
    <source>
        <dbReference type="ARBA" id="ARBA00022723"/>
    </source>
</evidence>
<evidence type="ECO:0000313" key="11">
    <source>
        <dbReference type="EMBL" id="BAF87370.1"/>
    </source>
</evidence>
<evidence type="ECO:0000256" key="8">
    <source>
        <dbReference type="ARBA" id="ARBA00023014"/>
    </source>
</evidence>
<dbReference type="InterPro" id="IPR012675">
    <property type="entry name" value="Beta-grasp_dom_sf"/>
</dbReference>
<dbReference type="InterPro" id="IPR017938">
    <property type="entry name" value="Riboflavin_synthase-like_b-brl"/>
</dbReference>
<organism evidence="11 12">
    <name type="scientific">Azorhizobium caulinodans (strain ATCC 43989 / DSM 5975 / JCM 20966 / LMG 6465 / NBRC 14845 / NCIMB 13405 / ORS 571)</name>
    <dbReference type="NCBI Taxonomy" id="438753"/>
    <lineage>
        <taxon>Bacteria</taxon>
        <taxon>Pseudomonadati</taxon>
        <taxon>Pseudomonadota</taxon>
        <taxon>Alphaproteobacteria</taxon>
        <taxon>Hyphomicrobiales</taxon>
        <taxon>Xanthobacteraceae</taxon>
        <taxon>Azorhizobium</taxon>
    </lineage>
</organism>
<keyword evidence="7" id="KW-0408">Iron</keyword>
<dbReference type="Gene3D" id="2.40.30.10">
    <property type="entry name" value="Translation factors"/>
    <property type="match status" value="1"/>
</dbReference>
<dbReference type="Pfam" id="PF00111">
    <property type="entry name" value="Fer2"/>
    <property type="match status" value="1"/>
</dbReference>
<dbReference type="eggNOG" id="COG1018">
    <property type="taxonomic scope" value="Bacteria"/>
</dbReference>
<evidence type="ECO:0000256" key="3">
    <source>
        <dbReference type="ARBA" id="ARBA00022643"/>
    </source>
</evidence>
<gene>
    <name evidence="11" type="ordered locus">AZC_1372</name>
</gene>
<dbReference type="CDD" id="cd06185">
    <property type="entry name" value="PDR_like"/>
    <property type="match status" value="1"/>
</dbReference>
<dbReference type="Proteomes" id="UP000000270">
    <property type="component" value="Chromosome"/>
</dbReference>
<reference evidence="11 12" key="4">
    <citation type="journal article" date="2009" name="Appl. Environ. Microbiol.">
        <title>Comparative genome-wide transcriptional profiling of Azorhizobium caulinodans ORS571 grown under free-living and symbiotic conditions.</title>
        <authorList>
            <person name="Tsukada S."/>
            <person name="Aono T."/>
            <person name="Akiba N."/>
            <person name="Lee KB."/>
            <person name="Liu CT."/>
            <person name="Toyazaki H."/>
            <person name="Oyaizu H."/>
        </authorList>
    </citation>
    <scope>NUCLEOTIDE SEQUENCE [LARGE SCALE GENOMIC DNA]</scope>
    <source>
        <strain evidence="12">ATCC 43989 / DSM 5975 / JCM 20966 / LMG 6465 / NBRC 14845 / NCIMB 13405 / ORS 571</strain>
    </source>
</reference>
<dbReference type="InterPro" id="IPR039261">
    <property type="entry name" value="FNR_nucleotide-bd"/>
</dbReference>
<dbReference type="InterPro" id="IPR036010">
    <property type="entry name" value="2Fe-2S_ferredoxin-like_sf"/>
</dbReference>
<keyword evidence="4" id="KW-0001">2Fe-2S</keyword>
<evidence type="ECO:0000256" key="7">
    <source>
        <dbReference type="ARBA" id="ARBA00023004"/>
    </source>
</evidence>
<evidence type="ECO:0000313" key="12">
    <source>
        <dbReference type="Proteomes" id="UP000000270"/>
    </source>
</evidence>
<evidence type="ECO:0000256" key="6">
    <source>
        <dbReference type="ARBA" id="ARBA00023002"/>
    </source>
</evidence>
<dbReference type="Pfam" id="PF22290">
    <property type="entry name" value="DmmA-like_N"/>
    <property type="match status" value="1"/>
</dbReference>
<dbReference type="InterPro" id="IPR017927">
    <property type="entry name" value="FAD-bd_FR_type"/>
</dbReference>
<keyword evidence="3" id="KW-0288">FMN</keyword>
<reference evidence="11 12" key="6">
    <citation type="journal article" date="2011" name="Appl. Environ. Microbiol.">
        <title>Involvement of the azorhizobial chromosome partition gene (parA) in the onset of bacteroid differentiation during Sesbania rostrata stem nodule development.</title>
        <authorList>
            <person name="Liu CT."/>
            <person name="Lee KB."/>
            <person name="Wang YS."/>
            <person name="Peng MH."/>
            <person name="Lee KT."/>
            <person name="Suzuki S."/>
            <person name="Suzuki T."/>
            <person name="Oyaizu H."/>
        </authorList>
    </citation>
    <scope>NUCLEOTIDE SEQUENCE [LARGE SCALE GENOMIC DNA]</scope>
    <source>
        <strain evidence="12">ATCC 43989 / DSM 5975 / JCM 20966 / LMG 6465 / NBRC 14845 / NCIMB 13405 / ORS 571</strain>
    </source>
</reference>
<evidence type="ECO:0000259" key="10">
    <source>
        <dbReference type="PROSITE" id="PS51384"/>
    </source>
</evidence>
<sequence>MAETELLTPDIRRVRFVATSGAPLPLFSGGAHVVVSLPTPRGVLRNPYSLTSCPTDGSGYEICVQKSATSRGGSAFVHEGLAAGDELEISWPVNLFGMDRRARKHLFIAGGIGITPFLSMMQQLAMEGGTFELHYAMRSPDTGAAREMVAERYGAHRVRTYVSSHGTRIPLPDLLDGQPLGTHLYVCGPTRLIDDVLLQAREAGWPDENVHSERFAAPPPGKPFLLELARSGQRIEVGSHQSVLEAMEAAGLSAPNLCRGGACGQCETGVLACDGALEHHDHFLSPDERAGGRKFMICISRIAGERLVLDL</sequence>
<dbReference type="InterPro" id="IPR001041">
    <property type="entry name" value="2Fe-2S_ferredoxin-type"/>
</dbReference>
<keyword evidence="8" id="KW-0411">Iron-sulfur</keyword>
<dbReference type="PROSITE" id="PS51085">
    <property type="entry name" value="2FE2S_FER_2"/>
    <property type="match status" value="1"/>
</dbReference>
<reference evidence="11 12" key="3">
    <citation type="journal article" date="2008" name="BMC Genomics">
        <title>The genome of the versatile nitrogen fixer Azorhizobium caulinodans ORS571.</title>
        <authorList>
            <person name="Lee KB."/>
            <person name="Backer P.D."/>
            <person name="Aono T."/>
            <person name="Liu CT."/>
            <person name="Suzuki S."/>
            <person name="Suzuki T."/>
            <person name="Kaneko T."/>
            <person name="Yamada M."/>
            <person name="Tabata S."/>
            <person name="Kupfer D.M."/>
            <person name="Najar F.Z."/>
            <person name="Wiley G.B."/>
            <person name="Roe B."/>
            <person name="Binnewies T.T."/>
            <person name="Ussery D.W."/>
            <person name="D'Haeze W."/>
            <person name="Herder J.D."/>
            <person name="Gevers D."/>
            <person name="Vereecke D."/>
            <person name="Holsters M."/>
            <person name="Oyaizu H."/>
        </authorList>
    </citation>
    <scope>NUCLEOTIDE SEQUENCE [LARGE SCALE GENOMIC DNA]</scope>
    <source>
        <strain evidence="12">ATCC 43989 / DSM 5975 / JCM 20966 / LMG 6465 / NBRC 14845 / NCIMB 13405 / ORS 571</strain>
    </source>
</reference>
<dbReference type="Gene3D" id="3.40.50.80">
    <property type="entry name" value="Nucleotide-binding domain of ferredoxin-NADP reductase (FNR) module"/>
    <property type="match status" value="1"/>
</dbReference>
<dbReference type="PROSITE" id="PS00197">
    <property type="entry name" value="2FE2S_FER_1"/>
    <property type="match status" value="1"/>
</dbReference>
<dbReference type="PROSITE" id="PS51384">
    <property type="entry name" value="FAD_FR"/>
    <property type="match status" value="1"/>
</dbReference>
<evidence type="ECO:0000256" key="1">
    <source>
        <dbReference type="ARBA" id="ARBA00001917"/>
    </source>
</evidence>
<keyword evidence="6" id="KW-0560">Oxidoreductase</keyword>
<dbReference type="EMBL" id="AP009384">
    <property type="protein sequence ID" value="BAF87370.1"/>
    <property type="molecule type" value="Genomic_DNA"/>
</dbReference>
<dbReference type="InterPro" id="IPR006058">
    <property type="entry name" value="2Fe2S_fd_BS"/>
</dbReference>
<dbReference type="Gene3D" id="3.10.20.30">
    <property type="match status" value="1"/>
</dbReference>